<proteinExistence type="predicted"/>
<dbReference type="PANTHER" id="PTHR46033">
    <property type="entry name" value="PROTEIN MAIN-LIKE 2"/>
    <property type="match status" value="1"/>
</dbReference>
<feature type="domain" description="Aminotransferase-like plant mobile" evidence="2">
    <location>
        <begin position="93"/>
        <end position="459"/>
    </location>
</feature>
<feature type="region of interest" description="Disordered" evidence="1">
    <location>
        <begin position="707"/>
        <end position="748"/>
    </location>
</feature>
<dbReference type="STRING" id="3818.A0A445C964"/>
<feature type="compositionally biased region" description="Basic residues" evidence="1">
    <location>
        <begin position="548"/>
        <end position="562"/>
    </location>
</feature>
<dbReference type="EMBL" id="SDMP01000007">
    <property type="protein sequence ID" value="RYR47401.1"/>
    <property type="molecule type" value="Genomic_DNA"/>
</dbReference>
<dbReference type="InterPro" id="IPR044824">
    <property type="entry name" value="MAIN-like"/>
</dbReference>
<organism evidence="3 4">
    <name type="scientific">Arachis hypogaea</name>
    <name type="common">Peanut</name>
    <dbReference type="NCBI Taxonomy" id="3818"/>
    <lineage>
        <taxon>Eukaryota</taxon>
        <taxon>Viridiplantae</taxon>
        <taxon>Streptophyta</taxon>
        <taxon>Embryophyta</taxon>
        <taxon>Tracheophyta</taxon>
        <taxon>Spermatophyta</taxon>
        <taxon>Magnoliopsida</taxon>
        <taxon>eudicotyledons</taxon>
        <taxon>Gunneridae</taxon>
        <taxon>Pentapetalae</taxon>
        <taxon>rosids</taxon>
        <taxon>fabids</taxon>
        <taxon>Fabales</taxon>
        <taxon>Fabaceae</taxon>
        <taxon>Papilionoideae</taxon>
        <taxon>50 kb inversion clade</taxon>
        <taxon>dalbergioids sensu lato</taxon>
        <taxon>Dalbergieae</taxon>
        <taxon>Pterocarpus clade</taxon>
        <taxon>Arachis</taxon>
    </lineage>
</organism>
<comment type="caution">
    <text evidence="3">The sequence shown here is derived from an EMBL/GenBank/DDBJ whole genome shotgun (WGS) entry which is preliminary data.</text>
</comment>
<name>A0A445C964_ARAHY</name>
<dbReference type="PANTHER" id="PTHR46033:SF8">
    <property type="entry name" value="PROTEIN MAINTENANCE OF MERISTEMS-LIKE"/>
    <property type="match status" value="1"/>
</dbReference>
<dbReference type="AlphaFoldDB" id="A0A445C964"/>
<feature type="region of interest" description="Disordered" evidence="1">
    <location>
        <begin position="484"/>
        <end position="513"/>
    </location>
</feature>
<dbReference type="GO" id="GO:0010073">
    <property type="term" value="P:meristem maintenance"/>
    <property type="evidence" value="ECO:0007669"/>
    <property type="project" value="InterPro"/>
</dbReference>
<dbReference type="Pfam" id="PF10536">
    <property type="entry name" value="PMD"/>
    <property type="match status" value="1"/>
</dbReference>
<keyword evidence="4" id="KW-1185">Reference proteome</keyword>
<sequence length="748" mass="85738">MACINRGWDGSFGTAQKKERCCCVERIWENFGGVKEEWVVESMEGEDRLYRLNGVAHVAGYIDEEPSRVISAVRRQQNMPLHDRIILYLETAGLYHLARLNSQWFWVDESLLSAFIERWRPETHTFHMPFGECTITLQDVAYQLGLPIDGAPVSGCLTEFENLMEHGRPAWVWFQELFGELPPQSKVKQMIVCYTWFHERFRVLPADATDETVRVYACAYILMLLSSQLFADKNANRVHLRWLPYLASLDDLGRYSWGSAALAWLYRCLCRGTNRNVVNLAGPLQLLQSWIFWRFPTLRPTGFDRFGFPLASRWAEFVPRNDAGAQRLVSARVALNRLRVHDFVWEPYSSVDVAAVIHPEILADEHRRLWTAVTSLIYFAAIEWHQVDRVLPQFGGVQHLPQPALNIDWLHAKDGRGGDRWFPTYYQEWHQHWENRLQSVIWVDRVLDPGPSAEYLEWWCHVAHRFLSPDVAFQDPRPIVLTEEARHRGSSQAPPREHVYDRPDNRRVDRRRRIGTRTTDREWREFADRLEEDVPAAEPGDPVDYRVPRRRGRRPPARPNRRGARDGGPSEQGDGTHHVPVEEVVGSASAMDQPTFDVGTSSQLFGNVTPHAFAEFTTAAVGMDIDDPVTESEFYRDIADMLRDDDDTHYRPQMPEEHAQFADQQPPSDDVQAQLPVDLNEPTVSPSDPWFVLGGTPASAFSAVLAQPSAPAADHRPRRVRRPPLCGTGGHLLGQFDDDDSDTIEDSD</sequence>
<evidence type="ECO:0000313" key="3">
    <source>
        <dbReference type="EMBL" id="RYR47401.1"/>
    </source>
</evidence>
<evidence type="ECO:0000259" key="2">
    <source>
        <dbReference type="Pfam" id="PF10536"/>
    </source>
</evidence>
<evidence type="ECO:0000256" key="1">
    <source>
        <dbReference type="SAM" id="MobiDB-lite"/>
    </source>
</evidence>
<dbReference type="InterPro" id="IPR019557">
    <property type="entry name" value="AminoTfrase-like_pln_mobile"/>
</dbReference>
<evidence type="ECO:0000313" key="4">
    <source>
        <dbReference type="Proteomes" id="UP000289738"/>
    </source>
</evidence>
<reference evidence="3 4" key="1">
    <citation type="submission" date="2019-01" db="EMBL/GenBank/DDBJ databases">
        <title>Sequencing of cultivated peanut Arachis hypogaea provides insights into genome evolution and oil improvement.</title>
        <authorList>
            <person name="Chen X."/>
        </authorList>
    </citation>
    <scope>NUCLEOTIDE SEQUENCE [LARGE SCALE GENOMIC DNA]</scope>
    <source>
        <strain evidence="4">cv. Fuhuasheng</strain>
        <tissue evidence="3">Leaves</tissue>
    </source>
</reference>
<protein>
    <recommendedName>
        <fullName evidence="2">Aminotransferase-like plant mobile domain-containing protein</fullName>
    </recommendedName>
</protein>
<feature type="compositionally biased region" description="Basic and acidic residues" evidence="1">
    <location>
        <begin position="495"/>
        <end position="507"/>
    </location>
</feature>
<dbReference type="Proteomes" id="UP000289738">
    <property type="component" value="Chromosome A07"/>
</dbReference>
<feature type="compositionally biased region" description="Acidic residues" evidence="1">
    <location>
        <begin position="736"/>
        <end position="748"/>
    </location>
</feature>
<feature type="region of interest" description="Disordered" evidence="1">
    <location>
        <begin position="534"/>
        <end position="577"/>
    </location>
</feature>
<accession>A0A445C964</accession>
<gene>
    <name evidence="3" type="ORF">Ahy_A07g033328</name>
</gene>